<protein>
    <recommendedName>
        <fullName evidence="4">Macro domain-containing protein</fullName>
    </recommendedName>
</protein>
<name>A0A504YCW0_FASGI</name>
<comment type="caution">
    <text evidence="2">The sequence shown here is derived from an EMBL/GenBank/DDBJ whole genome shotgun (WGS) entry which is preliminary data.</text>
</comment>
<dbReference type="SUPFAM" id="SSF52949">
    <property type="entry name" value="Macro domain-like"/>
    <property type="match status" value="1"/>
</dbReference>
<sequence length="93" mass="10459">MQESSSTTGDTIPNLLDKDTKQTRQSKSTPIGYPPHAAAEVAISTVLSYLSTHKEIERVVFCVFLPEDYELYKERIPKYLTRYSVAGQCTDAK</sequence>
<dbReference type="OrthoDB" id="6260137at2759"/>
<keyword evidence="3" id="KW-1185">Reference proteome</keyword>
<dbReference type="PANTHER" id="PTHR11106">
    <property type="entry name" value="GANGLIOSIDE INDUCED DIFFERENTIATION ASSOCIATED PROTEIN 2-RELATED"/>
    <property type="match status" value="1"/>
</dbReference>
<dbReference type="STRING" id="46835.A0A504YCW0"/>
<dbReference type="AlphaFoldDB" id="A0A504YCW0"/>
<evidence type="ECO:0000256" key="1">
    <source>
        <dbReference type="SAM" id="MobiDB-lite"/>
    </source>
</evidence>
<evidence type="ECO:0000313" key="2">
    <source>
        <dbReference type="EMBL" id="TPP59492.1"/>
    </source>
</evidence>
<reference evidence="2 3" key="1">
    <citation type="submission" date="2019-04" db="EMBL/GenBank/DDBJ databases">
        <title>Annotation for the trematode Fasciola gigantica.</title>
        <authorList>
            <person name="Choi Y.-J."/>
        </authorList>
    </citation>
    <scope>NUCLEOTIDE SEQUENCE [LARGE SCALE GENOMIC DNA]</scope>
    <source>
        <strain evidence="2">Uganda_cow_1</strain>
    </source>
</reference>
<dbReference type="EMBL" id="SUNJ01010645">
    <property type="protein sequence ID" value="TPP59492.1"/>
    <property type="molecule type" value="Genomic_DNA"/>
</dbReference>
<gene>
    <name evidence="2" type="ORF">FGIG_10809</name>
</gene>
<dbReference type="GO" id="GO:0006974">
    <property type="term" value="P:DNA damage response"/>
    <property type="evidence" value="ECO:0007669"/>
    <property type="project" value="TreeGrafter"/>
</dbReference>
<dbReference type="GO" id="GO:0140293">
    <property type="term" value="F:ADP-ribosylglutamate hydrolase activity"/>
    <property type="evidence" value="ECO:0007669"/>
    <property type="project" value="TreeGrafter"/>
</dbReference>
<dbReference type="Proteomes" id="UP000316759">
    <property type="component" value="Unassembled WGS sequence"/>
</dbReference>
<organism evidence="2 3">
    <name type="scientific">Fasciola gigantica</name>
    <name type="common">Giant liver fluke</name>
    <dbReference type="NCBI Taxonomy" id="46835"/>
    <lineage>
        <taxon>Eukaryota</taxon>
        <taxon>Metazoa</taxon>
        <taxon>Spiralia</taxon>
        <taxon>Lophotrochozoa</taxon>
        <taxon>Platyhelminthes</taxon>
        <taxon>Trematoda</taxon>
        <taxon>Digenea</taxon>
        <taxon>Plagiorchiida</taxon>
        <taxon>Echinostomata</taxon>
        <taxon>Echinostomatoidea</taxon>
        <taxon>Fasciolidae</taxon>
        <taxon>Fasciola</taxon>
    </lineage>
</organism>
<dbReference type="Gene3D" id="3.40.220.10">
    <property type="entry name" value="Leucine Aminopeptidase, subunit E, domain 1"/>
    <property type="match status" value="1"/>
</dbReference>
<feature type="region of interest" description="Disordered" evidence="1">
    <location>
        <begin position="1"/>
        <end position="32"/>
    </location>
</feature>
<evidence type="ECO:0008006" key="4">
    <source>
        <dbReference type="Google" id="ProtNLM"/>
    </source>
</evidence>
<feature type="compositionally biased region" description="Polar residues" evidence="1">
    <location>
        <begin position="1"/>
        <end position="11"/>
    </location>
</feature>
<accession>A0A504YCW0</accession>
<proteinExistence type="predicted"/>
<dbReference type="GO" id="GO:0140291">
    <property type="term" value="P:peptidyl-glutamate ADP-deribosylation"/>
    <property type="evidence" value="ECO:0007669"/>
    <property type="project" value="TreeGrafter"/>
</dbReference>
<evidence type="ECO:0000313" key="3">
    <source>
        <dbReference type="Proteomes" id="UP000316759"/>
    </source>
</evidence>
<dbReference type="PANTHER" id="PTHR11106:SF93">
    <property type="entry name" value="ADP-RIBOSE GLYCOHYDROLASE MACROD1"/>
    <property type="match status" value="1"/>
</dbReference>
<dbReference type="InterPro" id="IPR043472">
    <property type="entry name" value="Macro_dom-like"/>
</dbReference>
<dbReference type="GO" id="GO:0042278">
    <property type="term" value="P:purine nucleoside metabolic process"/>
    <property type="evidence" value="ECO:0007669"/>
    <property type="project" value="TreeGrafter"/>
</dbReference>
<dbReference type="GO" id="GO:0005654">
    <property type="term" value="C:nucleoplasm"/>
    <property type="evidence" value="ECO:0007669"/>
    <property type="project" value="TreeGrafter"/>
</dbReference>